<comment type="caution">
    <text evidence="1">The sequence shown here is derived from an EMBL/GenBank/DDBJ whole genome shotgun (WGS) entry which is preliminary data.</text>
</comment>
<proteinExistence type="predicted"/>
<protein>
    <submittedName>
        <fullName evidence="1">Uncharacterized protein</fullName>
    </submittedName>
</protein>
<dbReference type="EMBL" id="MU006727">
    <property type="protein sequence ID" value="KAF2625116.1"/>
    <property type="molecule type" value="Genomic_DNA"/>
</dbReference>
<evidence type="ECO:0000313" key="1">
    <source>
        <dbReference type="EMBL" id="KAF2625116.1"/>
    </source>
</evidence>
<accession>A0ACB6RST8</accession>
<keyword evidence="2" id="KW-1185">Reference proteome</keyword>
<gene>
    <name evidence="1" type="ORF">BU25DRAFT_122996</name>
</gene>
<name>A0ACB6RST8_9PLEO</name>
<reference evidence="1" key="1">
    <citation type="journal article" date="2020" name="Stud. Mycol.">
        <title>101 Dothideomycetes genomes: a test case for predicting lifestyles and emergence of pathogens.</title>
        <authorList>
            <person name="Haridas S."/>
            <person name="Albert R."/>
            <person name="Binder M."/>
            <person name="Bloem J."/>
            <person name="Labutti K."/>
            <person name="Salamov A."/>
            <person name="Andreopoulos B."/>
            <person name="Baker S."/>
            <person name="Barry K."/>
            <person name="Bills G."/>
            <person name="Bluhm B."/>
            <person name="Cannon C."/>
            <person name="Castanera R."/>
            <person name="Culley D."/>
            <person name="Daum C."/>
            <person name="Ezra D."/>
            <person name="Gonzalez J."/>
            <person name="Henrissat B."/>
            <person name="Kuo A."/>
            <person name="Liang C."/>
            <person name="Lipzen A."/>
            <person name="Lutzoni F."/>
            <person name="Magnuson J."/>
            <person name="Mondo S."/>
            <person name="Nolan M."/>
            <person name="Ohm R."/>
            <person name="Pangilinan J."/>
            <person name="Park H.-J."/>
            <person name="Ramirez L."/>
            <person name="Alfaro M."/>
            <person name="Sun H."/>
            <person name="Tritt A."/>
            <person name="Yoshinaga Y."/>
            <person name="Zwiers L.-H."/>
            <person name="Turgeon B."/>
            <person name="Goodwin S."/>
            <person name="Spatafora J."/>
            <person name="Crous P."/>
            <person name="Grigoriev I."/>
        </authorList>
    </citation>
    <scope>NUCLEOTIDE SEQUENCE</scope>
    <source>
        <strain evidence="1">CBS 525.71</strain>
    </source>
</reference>
<evidence type="ECO:0000313" key="2">
    <source>
        <dbReference type="Proteomes" id="UP000799754"/>
    </source>
</evidence>
<dbReference type="Proteomes" id="UP000799754">
    <property type="component" value="Unassembled WGS sequence"/>
</dbReference>
<sequence length="186" mass="21290">MSASLSQIQHLLLEDTDVLQNRPDILEAFDMALTACLVLSTWLDEYMQTITKGVLDINKGSWKMKFQTLWSEHEVEELSHQLQVQQGAISVVVGLLQMRLTSEIQRKLRKHETLLRNIAPDTQHLRRAHVIESSESVLCTDEANASVFSKLFEAKNTKDRTAPRLFEAVILKSRVYSNAMNKVLRQ</sequence>
<organism evidence="1 2">
    <name type="scientific">Macroventuria anomochaeta</name>
    <dbReference type="NCBI Taxonomy" id="301207"/>
    <lineage>
        <taxon>Eukaryota</taxon>
        <taxon>Fungi</taxon>
        <taxon>Dikarya</taxon>
        <taxon>Ascomycota</taxon>
        <taxon>Pezizomycotina</taxon>
        <taxon>Dothideomycetes</taxon>
        <taxon>Pleosporomycetidae</taxon>
        <taxon>Pleosporales</taxon>
        <taxon>Pleosporineae</taxon>
        <taxon>Didymellaceae</taxon>
        <taxon>Macroventuria</taxon>
    </lineage>
</organism>